<protein>
    <submittedName>
        <fullName evidence="1">Uncharacterized protein</fullName>
    </submittedName>
</protein>
<gene>
    <name evidence="1" type="ORF">Slin15195_G100030</name>
</gene>
<reference evidence="1" key="1">
    <citation type="submission" date="2022-06" db="EMBL/GenBank/DDBJ databases">
        <title>Complete genome sequences of two strains of the flax pathogen Septoria linicola.</title>
        <authorList>
            <person name="Lapalu N."/>
            <person name="Simon A."/>
            <person name="Demenou B."/>
            <person name="Paumier D."/>
            <person name="Guillot M.-P."/>
            <person name="Gout L."/>
            <person name="Valade R."/>
        </authorList>
    </citation>
    <scope>NUCLEOTIDE SEQUENCE</scope>
    <source>
        <strain evidence="1">SE15195</strain>
    </source>
</reference>
<sequence length="86" mass="10187">MSELDSRIKALAQELQDLILDFTLIASFKPTHQGDVVRLGFDDRYGTPYKPPWQLSVDRRSRKEFATWYYGENIFYLPWSYEGYAD</sequence>
<proteinExistence type="predicted"/>
<name>A0A9Q9ENK3_9PEZI</name>
<organism evidence="1 2">
    <name type="scientific">Septoria linicola</name>
    <dbReference type="NCBI Taxonomy" id="215465"/>
    <lineage>
        <taxon>Eukaryota</taxon>
        <taxon>Fungi</taxon>
        <taxon>Dikarya</taxon>
        <taxon>Ascomycota</taxon>
        <taxon>Pezizomycotina</taxon>
        <taxon>Dothideomycetes</taxon>
        <taxon>Dothideomycetidae</taxon>
        <taxon>Mycosphaerellales</taxon>
        <taxon>Mycosphaerellaceae</taxon>
        <taxon>Septoria</taxon>
    </lineage>
</organism>
<evidence type="ECO:0000313" key="2">
    <source>
        <dbReference type="Proteomes" id="UP001056384"/>
    </source>
</evidence>
<evidence type="ECO:0000313" key="1">
    <source>
        <dbReference type="EMBL" id="USW56684.1"/>
    </source>
</evidence>
<dbReference type="AlphaFoldDB" id="A0A9Q9ENK3"/>
<keyword evidence="2" id="KW-1185">Reference proteome</keyword>
<dbReference type="EMBL" id="CP099426">
    <property type="protein sequence ID" value="USW56684.1"/>
    <property type="molecule type" value="Genomic_DNA"/>
</dbReference>
<dbReference type="Proteomes" id="UP001056384">
    <property type="component" value="Chromosome 9"/>
</dbReference>
<accession>A0A9Q9ENK3</accession>